<accession>A0A101LU93</accession>
<reference evidence="1" key="1">
    <citation type="journal article" date="2015" name="Genome Biol. Evol.">
        <title>Organellar Genomes of White Spruce (Picea glauca): Assembly and Annotation.</title>
        <authorList>
            <person name="Jackman S.D."/>
            <person name="Warren R.L."/>
            <person name="Gibb E.A."/>
            <person name="Vandervalk B.P."/>
            <person name="Mohamadi H."/>
            <person name="Chu J."/>
            <person name="Raymond A."/>
            <person name="Pleasance S."/>
            <person name="Coope R."/>
            <person name="Wildung M.R."/>
            <person name="Ritland C.E."/>
            <person name="Bousquet J."/>
            <person name="Jones S.J."/>
            <person name="Bohlmann J."/>
            <person name="Birol I."/>
        </authorList>
    </citation>
    <scope>NUCLEOTIDE SEQUENCE [LARGE SCALE GENOMIC DNA]</scope>
    <source>
        <tissue evidence="1">Flushing bud</tissue>
    </source>
</reference>
<geneLocation type="mitochondrion" evidence="1"/>
<name>A0A101LU93_PICGL</name>
<gene>
    <name evidence="1" type="ORF">ABT39_MTgene3449</name>
</gene>
<sequence length="118" mass="12895">MRCSMFRSDPPFDPICSSECVGPGQGFGTTPASDAATFAAGFATIGWLALERRNTRLKFMGLELGEMLLSLPFTLDHSNLHKLGLGLGRIVYGLREGGPTLLDFFMLDRQLATLDRLV</sequence>
<protein>
    <submittedName>
        <fullName evidence="1">Uncharacterized protein</fullName>
    </submittedName>
</protein>
<evidence type="ECO:0000313" key="1">
    <source>
        <dbReference type="EMBL" id="KUM45376.1"/>
    </source>
</evidence>
<keyword evidence="1" id="KW-0496">Mitochondrion</keyword>
<comment type="caution">
    <text evidence="1">The sequence shown here is derived from an EMBL/GenBank/DDBJ whole genome shotgun (WGS) entry which is preliminary data.</text>
</comment>
<proteinExistence type="predicted"/>
<organism evidence="1">
    <name type="scientific">Picea glauca</name>
    <name type="common">White spruce</name>
    <name type="synonym">Pinus glauca</name>
    <dbReference type="NCBI Taxonomy" id="3330"/>
    <lineage>
        <taxon>Eukaryota</taxon>
        <taxon>Viridiplantae</taxon>
        <taxon>Streptophyta</taxon>
        <taxon>Embryophyta</taxon>
        <taxon>Tracheophyta</taxon>
        <taxon>Spermatophyta</taxon>
        <taxon>Pinopsida</taxon>
        <taxon>Pinidae</taxon>
        <taxon>Conifers I</taxon>
        <taxon>Pinales</taxon>
        <taxon>Pinaceae</taxon>
        <taxon>Picea</taxon>
    </lineage>
</organism>
<dbReference type="EMBL" id="LKAM01000020">
    <property type="protein sequence ID" value="KUM45376.1"/>
    <property type="molecule type" value="Genomic_DNA"/>
</dbReference>
<dbReference type="AlphaFoldDB" id="A0A101LU93"/>